<protein>
    <recommendedName>
        <fullName evidence="4">DUF948 domain-containing protein</fullName>
    </recommendedName>
</protein>
<evidence type="ECO:0000313" key="3">
    <source>
        <dbReference type="Proteomes" id="UP000231382"/>
    </source>
</evidence>
<gene>
    <name evidence="2" type="ORF">COT78_03805</name>
</gene>
<dbReference type="AlphaFoldDB" id="A0A2H0W5P5"/>
<evidence type="ECO:0000313" key="2">
    <source>
        <dbReference type="EMBL" id="PIS07391.1"/>
    </source>
</evidence>
<evidence type="ECO:0000256" key="1">
    <source>
        <dbReference type="SAM" id="Phobius"/>
    </source>
</evidence>
<comment type="caution">
    <text evidence="2">The sequence shown here is derived from an EMBL/GenBank/DDBJ whole genome shotgun (WGS) entry which is preliminary data.</text>
</comment>
<reference evidence="3" key="1">
    <citation type="submission" date="2017-09" db="EMBL/GenBank/DDBJ databases">
        <title>Depth-based differentiation of microbial function through sediment-hosted aquifers and enrichment of novel symbionts in the deep terrestrial subsurface.</title>
        <authorList>
            <person name="Probst A.J."/>
            <person name="Ladd B."/>
            <person name="Jarett J.K."/>
            <person name="Geller-Mcgrath D.E."/>
            <person name="Sieber C.M.K."/>
            <person name="Emerson J.B."/>
            <person name="Anantharaman K."/>
            <person name="Thomas B.C."/>
            <person name="Malmstrom R."/>
            <person name="Stieglmeier M."/>
            <person name="Klingl A."/>
            <person name="Woyke T."/>
            <person name="Ryan C.M."/>
            <person name="Banfield J.F."/>
        </authorList>
    </citation>
    <scope>NUCLEOTIDE SEQUENCE [LARGE SCALE GENOMIC DNA]</scope>
</reference>
<evidence type="ECO:0008006" key="4">
    <source>
        <dbReference type="Google" id="ProtNLM"/>
    </source>
</evidence>
<organism evidence="2 3">
    <name type="scientific">Candidatus Berkelbacteria bacterium CG10_big_fil_rev_8_21_14_0_10_43_13</name>
    <dbReference type="NCBI Taxonomy" id="1974514"/>
    <lineage>
        <taxon>Bacteria</taxon>
        <taxon>Candidatus Berkelbacteria</taxon>
    </lineage>
</organism>
<dbReference type="Proteomes" id="UP000231382">
    <property type="component" value="Unassembled WGS sequence"/>
</dbReference>
<keyword evidence="1" id="KW-0472">Membrane</keyword>
<feature type="transmembrane region" description="Helical" evidence="1">
    <location>
        <begin position="6"/>
        <end position="26"/>
    </location>
</feature>
<keyword evidence="1" id="KW-1133">Transmembrane helix</keyword>
<accession>A0A2H0W5P5</accession>
<proteinExistence type="predicted"/>
<dbReference type="EMBL" id="PEZW01000026">
    <property type="protein sequence ID" value="PIS07391.1"/>
    <property type="molecule type" value="Genomic_DNA"/>
</dbReference>
<sequence length="93" mass="10387">MTTEAWVQILIAVSIVAVIVLIAALYRLFDVLGDVKETTAIAEKRAKEIDAKIDEAEEKIHTYSGSLKKFFTSLGVIKMVADRFKKKKASKDE</sequence>
<name>A0A2H0W5P5_9BACT</name>
<keyword evidence="1" id="KW-0812">Transmembrane</keyword>